<comment type="caution">
    <text evidence="4">The sequence shown here is derived from an EMBL/GenBank/DDBJ whole genome shotgun (WGS) entry which is preliminary data.</text>
</comment>
<keyword evidence="5" id="KW-1185">Reference proteome</keyword>
<dbReference type="InterPro" id="IPR018247">
    <property type="entry name" value="EF_Hand_1_Ca_BS"/>
</dbReference>
<dbReference type="NCBIfam" id="TIGR04056">
    <property type="entry name" value="OMP_RagA_SusC"/>
    <property type="match status" value="1"/>
</dbReference>
<dbReference type="Pfam" id="PF13715">
    <property type="entry name" value="CarbopepD_reg_2"/>
    <property type="match status" value="1"/>
</dbReference>
<evidence type="ECO:0000313" key="5">
    <source>
        <dbReference type="Proteomes" id="UP000014174"/>
    </source>
</evidence>
<dbReference type="STRING" id="1150600.ADIARSV_1316"/>
<keyword evidence="1" id="KW-0813">Transport</keyword>
<dbReference type="Pfam" id="PF07715">
    <property type="entry name" value="Plug"/>
    <property type="match status" value="1"/>
</dbReference>
<dbReference type="NCBIfam" id="TIGR04057">
    <property type="entry name" value="SusC_RagA_signa"/>
    <property type="match status" value="1"/>
</dbReference>
<dbReference type="GO" id="GO:0009279">
    <property type="term" value="C:cell outer membrane"/>
    <property type="evidence" value="ECO:0007669"/>
    <property type="project" value="UniProtKB-SubCell"/>
</dbReference>
<dbReference type="InterPro" id="IPR008969">
    <property type="entry name" value="CarboxyPept-like_regulatory"/>
</dbReference>
<dbReference type="SUPFAM" id="SSF56935">
    <property type="entry name" value="Porins"/>
    <property type="match status" value="1"/>
</dbReference>
<dbReference type="InterPro" id="IPR012910">
    <property type="entry name" value="Plug_dom"/>
</dbReference>
<keyword evidence="1" id="KW-1134">Transmembrane beta strand</keyword>
<comment type="similarity">
    <text evidence="1">Belongs to the TonB-dependent receptor family.</text>
</comment>
<dbReference type="PROSITE" id="PS00018">
    <property type="entry name" value="EF_HAND_1"/>
    <property type="match status" value="1"/>
</dbReference>
<protein>
    <submittedName>
        <fullName evidence="4">TonB-dependent receptor</fullName>
    </submittedName>
</protein>
<dbReference type="InterPro" id="IPR023996">
    <property type="entry name" value="TonB-dep_OMP_SusC/RagA"/>
</dbReference>
<dbReference type="PATRIC" id="fig|1150600.3.peg.1293"/>
<evidence type="ECO:0000259" key="3">
    <source>
        <dbReference type="Pfam" id="PF07715"/>
    </source>
</evidence>
<evidence type="ECO:0000256" key="1">
    <source>
        <dbReference type="PROSITE-ProRule" id="PRU01360"/>
    </source>
</evidence>
<gene>
    <name evidence="4" type="ORF">ADIARSV_1316</name>
</gene>
<dbReference type="InterPro" id="IPR039426">
    <property type="entry name" value="TonB-dep_rcpt-like"/>
</dbReference>
<organism evidence="4 5">
    <name type="scientific">Arcticibacter svalbardensis MN12-7</name>
    <dbReference type="NCBI Taxonomy" id="1150600"/>
    <lineage>
        <taxon>Bacteria</taxon>
        <taxon>Pseudomonadati</taxon>
        <taxon>Bacteroidota</taxon>
        <taxon>Sphingobacteriia</taxon>
        <taxon>Sphingobacteriales</taxon>
        <taxon>Sphingobacteriaceae</taxon>
        <taxon>Arcticibacter</taxon>
    </lineage>
</organism>
<feature type="chain" id="PRO_5004481962" evidence="2">
    <location>
        <begin position="22"/>
        <end position="1103"/>
    </location>
</feature>
<keyword evidence="1" id="KW-0998">Cell outer membrane</keyword>
<keyword evidence="1" id="KW-0812">Transmembrane</keyword>
<keyword evidence="2" id="KW-0732">Signal</keyword>
<keyword evidence="4" id="KW-0675">Receptor</keyword>
<dbReference type="InterPro" id="IPR023997">
    <property type="entry name" value="TonB-dep_OMP_SusC/RagA_CS"/>
</dbReference>
<dbReference type="Gene3D" id="2.60.40.1120">
    <property type="entry name" value="Carboxypeptidase-like, regulatory domain"/>
    <property type="match status" value="1"/>
</dbReference>
<evidence type="ECO:0000256" key="2">
    <source>
        <dbReference type="SAM" id="SignalP"/>
    </source>
</evidence>
<evidence type="ECO:0000313" key="4">
    <source>
        <dbReference type="EMBL" id="EOR95497.1"/>
    </source>
</evidence>
<feature type="signal peptide" evidence="2">
    <location>
        <begin position="1"/>
        <end position="21"/>
    </location>
</feature>
<keyword evidence="1" id="KW-0472">Membrane</keyword>
<dbReference type="SUPFAM" id="SSF49464">
    <property type="entry name" value="Carboxypeptidase regulatory domain-like"/>
    <property type="match status" value="1"/>
</dbReference>
<dbReference type="AlphaFoldDB" id="R9GUG2"/>
<reference evidence="4 5" key="1">
    <citation type="journal article" date="2013" name="Genome Announc.">
        <title>Draft Genome Sequence of Arcticibacter svalbardensis Strain MN12-7T, a Member of the Family Sphingobacteriaceae Isolated from an Arctic Soil Sample.</title>
        <authorList>
            <person name="Shivaji S."/>
            <person name="Ara S."/>
            <person name="Prasad S."/>
            <person name="Manasa B.P."/>
            <person name="Begum Z."/>
            <person name="Singh A."/>
            <person name="Kumar Pinnaka A."/>
        </authorList>
    </citation>
    <scope>NUCLEOTIDE SEQUENCE [LARGE SCALE GENOMIC DNA]</scope>
    <source>
        <strain evidence="4 5">MN12-7</strain>
    </source>
</reference>
<dbReference type="PROSITE" id="PS52016">
    <property type="entry name" value="TONB_DEPENDENT_REC_3"/>
    <property type="match status" value="1"/>
</dbReference>
<proteinExistence type="inferred from homology"/>
<dbReference type="Gene3D" id="2.170.130.10">
    <property type="entry name" value="TonB-dependent receptor, plug domain"/>
    <property type="match status" value="1"/>
</dbReference>
<sequence>MKLTILLFIFALFQAKASSYAQVVTLRAENQTAEYIFSQLRAQTDYDFLCNAEVLKSITPVSINVKKMPLKDVLEKLLDHKKLTYIINDKNKTVVIKKKVAEISATEMEQTTVTGTVTDLQGDPLPGASIKLKIGALSVSTNTAGRFTILVSNPNESLVVSYIGFVTQEIPVNGRSSINVKMVENQTGLNEVVVVGYGTVKKVDLTGSVAAVKFDEKITNRALSNVSSALSGLLPGLAVSQNSGMAGNNSASLIIRGLGTVNNASPLVVVDGLPDVDINRLNMNDVESISVLKDAAAAAVYGSRAANGVILITTKTGKGQTAPSIVLSSSFSVEQPTKGIDFMADYPRALTVHQRAAAYNTLPSQQQFKNGTIDQWMALGMIDPFHYPNTDWFDVIVRDGTIQNHNLSASGGSDKSNYFISAGIMDQKGLQINNDYTRYNFRANYDAKLRHNINIGTKFSGNWSKFTYAMEEGFTNSGNKDMQYAVAGILPFDPVTGYYGGVMAYGEDPNAFNPYTNFVNQLTHRNRQEANGNVYVDWSPIKGLKARIDYALNYNNQFQYAAATPNQAYNFQTGAFTDRAYVKANEGISNISESGYKTQLSGSLNYQRTLGKNHTINALALYSEEYWYNRNLNASRLDRLYPTLHEIDGALMDTQTTGGSSYEEGLRSYVGRFDYSAYGKYLLGVSFRYDGSSKFLPGSQFSFFPSAAFKWRFSEENFVKELTHNVLSQGGLRISYGALGNNSGVGRYEQKETLGTSNYLISDIIAKGFIYQKMVNQDLTWETTTVLNLGLDLGFLKNRLTTEIDYYDRLTTDMLRPSDLSSLLTGAYTAPRKNIGNLRNRGIEGNFTWKDRKGSFDYSVNLNVSYNSTSLEEWNEYLGRGSTFLNMPYHFLYAYEDTGIAQTWQEVYDTTPQGGAPGDILRKDLNGDGRIDGNDLKAYPKYQTDRPTTNFGFNGYMAWKGFDFSMLLQGSAGRKDFWLNNYNLTSSLQVSRYASTYGHFTNPWAIDNRDGTWPQLGASGNQENSSFWVDDMSFLRVKNLQFGYKIPQRWIKRVGFDNLRLFVNAENIATFTSYRGLDPEKSSSDRDIYPLNKSLSFGLNVGF</sequence>
<accession>R9GUG2</accession>
<dbReference type="InterPro" id="IPR037066">
    <property type="entry name" value="Plug_dom_sf"/>
</dbReference>
<comment type="subcellular location">
    <subcellularLocation>
        <location evidence="1">Cell outer membrane</location>
        <topology evidence="1">Multi-pass membrane protein</topology>
    </subcellularLocation>
</comment>
<dbReference type="eggNOG" id="COG4206">
    <property type="taxonomic scope" value="Bacteria"/>
</dbReference>
<dbReference type="Proteomes" id="UP000014174">
    <property type="component" value="Unassembled WGS sequence"/>
</dbReference>
<dbReference type="EMBL" id="AQPN01000049">
    <property type="protein sequence ID" value="EOR95497.1"/>
    <property type="molecule type" value="Genomic_DNA"/>
</dbReference>
<name>R9GUG2_9SPHI</name>
<feature type="domain" description="TonB-dependent receptor plug" evidence="3">
    <location>
        <begin position="203"/>
        <end position="309"/>
    </location>
</feature>